<dbReference type="InterPro" id="IPR009097">
    <property type="entry name" value="Cyclic_Pdiesterase"/>
</dbReference>
<dbReference type="InterPro" id="IPR004175">
    <property type="entry name" value="RNA_CPDase"/>
</dbReference>
<accession>A0A833DUC7</accession>
<dbReference type="Proteomes" id="UP000605805">
    <property type="component" value="Unassembled WGS sequence"/>
</dbReference>
<dbReference type="Gene3D" id="3.90.1140.10">
    <property type="entry name" value="Cyclic phosphodiesterase"/>
    <property type="match status" value="1"/>
</dbReference>
<protein>
    <submittedName>
        <fullName evidence="2">RNA 2',3'-cyclic phosphodiesterase</fullName>
    </submittedName>
</protein>
<dbReference type="AlphaFoldDB" id="A0A833DUC7"/>
<sequence>MPLFIAYMVSSEKLYEIGKYFERYGYAPVPLENQHLTLLFIGDVDSYHQHLIKRRLATLIVEHSRLLKIERLELLPPHKATNIVAIVRAEHDMLKIRNEMLEMLRDIVKIQDRYSFYPHITIARRSRPASEHVIDEVLKHMKRIEVKVPKTVHVRGLALVSSRGGRYSVELWLSRPVT</sequence>
<dbReference type="PANTHER" id="PTHR35561">
    <property type="entry name" value="RNA 2',3'-CYCLIC PHOSPHODIESTERASE"/>
    <property type="match status" value="1"/>
</dbReference>
<dbReference type="PANTHER" id="PTHR35561:SF1">
    <property type="entry name" value="RNA 2',3'-CYCLIC PHOSPHODIESTERASE"/>
    <property type="match status" value="1"/>
</dbReference>
<dbReference type="GO" id="GO:0008664">
    <property type="term" value="F:RNA 2',3'-cyclic 3'-phosphodiesterase activity"/>
    <property type="evidence" value="ECO:0007669"/>
    <property type="project" value="InterPro"/>
</dbReference>
<gene>
    <name evidence="2" type="primary">thpR</name>
    <name evidence="2" type="ORF">EYH02_01755</name>
</gene>
<dbReference type="NCBIfam" id="TIGR02258">
    <property type="entry name" value="2_5_ligase"/>
    <property type="match status" value="1"/>
</dbReference>
<evidence type="ECO:0000313" key="2">
    <source>
        <dbReference type="EMBL" id="HIP56784.1"/>
    </source>
</evidence>
<evidence type="ECO:0000313" key="3">
    <source>
        <dbReference type="Proteomes" id="UP000605805"/>
    </source>
</evidence>
<name>A0A833DUC7_9CREN</name>
<dbReference type="EMBL" id="DQTV01000037">
    <property type="protein sequence ID" value="HIP56784.1"/>
    <property type="molecule type" value="Genomic_DNA"/>
</dbReference>
<comment type="caution">
    <text evidence="2">The sequence shown here is derived from an EMBL/GenBank/DDBJ whole genome shotgun (WGS) entry which is preliminary data.</text>
</comment>
<organism evidence="2 3">
    <name type="scientific">Ignisphaera aggregans</name>
    <dbReference type="NCBI Taxonomy" id="334771"/>
    <lineage>
        <taxon>Archaea</taxon>
        <taxon>Thermoproteota</taxon>
        <taxon>Thermoprotei</taxon>
        <taxon>Desulfurococcales</taxon>
        <taxon>Desulfurococcaceae</taxon>
        <taxon>Ignisphaera</taxon>
    </lineage>
</organism>
<keyword evidence="1" id="KW-0378">Hydrolase</keyword>
<dbReference type="GO" id="GO:0004113">
    <property type="term" value="F:2',3'-cyclic-nucleotide 3'-phosphodiesterase activity"/>
    <property type="evidence" value="ECO:0007669"/>
    <property type="project" value="InterPro"/>
</dbReference>
<dbReference type="Pfam" id="PF13563">
    <property type="entry name" value="2_5_RNA_ligase2"/>
    <property type="match status" value="1"/>
</dbReference>
<reference evidence="2" key="1">
    <citation type="journal article" date="2020" name="ISME J.">
        <title>Gammaproteobacteria mediating utilization of methyl-, sulfur- and petroleum organic compounds in deep ocean hydrothermal plumes.</title>
        <authorList>
            <person name="Zhou Z."/>
            <person name="Liu Y."/>
            <person name="Pan J."/>
            <person name="Cron B.R."/>
            <person name="Toner B.M."/>
            <person name="Anantharaman K."/>
            <person name="Breier J.A."/>
            <person name="Dick G.J."/>
            <person name="Li M."/>
        </authorList>
    </citation>
    <scope>NUCLEOTIDE SEQUENCE</scope>
    <source>
        <strain evidence="2">SZUA-1435</strain>
    </source>
</reference>
<evidence type="ECO:0000256" key="1">
    <source>
        <dbReference type="ARBA" id="ARBA00022801"/>
    </source>
</evidence>
<dbReference type="SUPFAM" id="SSF55144">
    <property type="entry name" value="LigT-like"/>
    <property type="match status" value="1"/>
</dbReference>
<proteinExistence type="predicted"/>